<accession>A0ABW2CN96</accession>
<evidence type="ECO:0000259" key="1">
    <source>
        <dbReference type="SMART" id="SM00382"/>
    </source>
</evidence>
<keyword evidence="3" id="KW-1185">Reference proteome</keyword>
<dbReference type="GO" id="GO:0005524">
    <property type="term" value="F:ATP binding"/>
    <property type="evidence" value="ECO:0007669"/>
    <property type="project" value="UniProtKB-KW"/>
</dbReference>
<dbReference type="InterPro" id="IPR019734">
    <property type="entry name" value="TPR_rpt"/>
</dbReference>
<dbReference type="Gene3D" id="3.40.50.300">
    <property type="entry name" value="P-loop containing nucleotide triphosphate hydrolases"/>
    <property type="match status" value="1"/>
</dbReference>
<sequence>MDGLADGAAEGREAGVPWANELRGFVAGPAVQVRDVEGGIQFHLGGPPRPPAPAQLPSPGFVANRSEELRELRRLAAGAERAADGPDGDAPGAPALVVICGPGGVGKTTLALHWLHQIAPGYDGQLFVDLRGFSGERPLDSAEPLERFLRALGAAEEGLPAHVEERAALFRSMVAGRRVIILLDNAVSAAQVRPLLPGAGPALVVVTTRRRLTGLGADGARFLDLGPMAESGAVELLAHMIGPHRIGTDAERERARSLVALCGLLPLAVCATGARLAARRRWTLDRAVRELDDEKRRLSALRTREGDMSVQAAFNASYGALEPAQASAYRRLGVHPGGEFDVAAAAALLGTDRAEAADLLNDLADASLLVEERDDRHRFHDLVRLHARAMMERDNDDPRAALARLADHYLALAVAADVTLMPGRAHLGDRHPAERRRQAEGRHLFADRPAARAWLEQEQDNLVAVVRQAGEDGLHDAVWQLAQAMWPLFLQRKHSPFWTDVFRLGTRAARACGDARAEARMLYSAGTARLNARDIDGAREHYAEALALERRAGHALGEASALEGLGIAELDAGDPAAAAGLFARARDVHERLGRPRGVALMTRHIGRAHAAMGRPEEAVRHLADALAYFARSDEPYHEARTLTFLGAAHLAAGRPAEAAAALGRGLEITRENGAAHEEANALVQLARVAAHRRDVPAERRHLEAALAIYDRLRAPGADAVRERLAGLTP</sequence>
<dbReference type="SUPFAM" id="SSF48452">
    <property type="entry name" value="TPR-like"/>
    <property type="match status" value="1"/>
</dbReference>
<dbReference type="PANTHER" id="PTHR47691:SF3">
    <property type="entry name" value="HTH-TYPE TRANSCRIPTIONAL REGULATOR RV0890C-RELATED"/>
    <property type="match status" value="1"/>
</dbReference>
<gene>
    <name evidence="2" type="ORF">ACFQKB_22625</name>
</gene>
<dbReference type="Proteomes" id="UP001596380">
    <property type="component" value="Unassembled WGS sequence"/>
</dbReference>
<dbReference type="PANTHER" id="PTHR47691">
    <property type="entry name" value="REGULATOR-RELATED"/>
    <property type="match status" value="1"/>
</dbReference>
<dbReference type="Gene3D" id="1.25.40.10">
    <property type="entry name" value="Tetratricopeptide repeat domain"/>
    <property type="match status" value="1"/>
</dbReference>
<feature type="domain" description="AAA+ ATPase" evidence="1">
    <location>
        <begin position="93"/>
        <end position="227"/>
    </location>
</feature>
<dbReference type="InterPro" id="IPR027417">
    <property type="entry name" value="P-loop_NTPase"/>
</dbReference>
<dbReference type="SMART" id="SM00382">
    <property type="entry name" value="AAA"/>
    <property type="match status" value="1"/>
</dbReference>
<keyword evidence="2" id="KW-0067">ATP-binding</keyword>
<proteinExistence type="predicted"/>
<dbReference type="PRINTS" id="PR00364">
    <property type="entry name" value="DISEASERSIST"/>
</dbReference>
<dbReference type="Gene3D" id="1.10.10.10">
    <property type="entry name" value="Winged helix-like DNA-binding domain superfamily/Winged helix DNA-binding domain"/>
    <property type="match status" value="1"/>
</dbReference>
<dbReference type="InterPro" id="IPR036388">
    <property type="entry name" value="WH-like_DNA-bd_sf"/>
</dbReference>
<protein>
    <submittedName>
        <fullName evidence="2">ATP-binding protein</fullName>
    </submittedName>
</protein>
<keyword evidence="2" id="KW-0547">Nucleotide-binding</keyword>
<dbReference type="EMBL" id="JBHSXS010000014">
    <property type="protein sequence ID" value="MFC6882568.1"/>
    <property type="molecule type" value="Genomic_DNA"/>
</dbReference>
<evidence type="ECO:0000313" key="2">
    <source>
        <dbReference type="EMBL" id="MFC6882568.1"/>
    </source>
</evidence>
<name>A0ABW2CN96_9ACTN</name>
<organism evidence="2 3">
    <name type="scientific">Actinomadura yumaensis</name>
    <dbReference type="NCBI Taxonomy" id="111807"/>
    <lineage>
        <taxon>Bacteria</taxon>
        <taxon>Bacillati</taxon>
        <taxon>Actinomycetota</taxon>
        <taxon>Actinomycetes</taxon>
        <taxon>Streptosporangiales</taxon>
        <taxon>Thermomonosporaceae</taxon>
        <taxon>Actinomadura</taxon>
    </lineage>
</organism>
<dbReference type="InterPro" id="IPR003593">
    <property type="entry name" value="AAA+_ATPase"/>
</dbReference>
<dbReference type="Pfam" id="PF13424">
    <property type="entry name" value="TPR_12"/>
    <property type="match status" value="1"/>
</dbReference>
<dbReference type="RefSeq" id="WP_160822425.1">
    <property type="nucleotide sequence ID" value="NZ_JBHSXE010000001.1"/>
</dbReference>
<evidence type="ECO:0000313" key="3">
    <source>
        <dbReference type="Proteomes" id="UP001596380"/>
    </source>
</evidence>
<dbReference type="SMART" id="SM00028">
    <property type="entry name" value="TPR"/>
    <property type="match status" value="5"/>
</dbReference>
<dbReference type="SUPFAM" id="SSF52540">
    <property type="entry name" value="P-loop containing nucleoside triphosphate hydrolases"/>
    <property type="match status" value="1"/>
</dbReference>
<reference evidence="3" key="1">
    <citation type="journal article" date="2019" name="Int. J. Syst. Evol. Microbiol.">
        <title>The Global Catalogue of Microorganisms (GCM) 10K type strain sequencing project: providing services to taxonomists for standard genome sequencing and annotation.</title>
        <authorList>
            <consortium name="The Broad Institute Genomics Platform"/>
            <consortium name="The Broad Institute Genome Sequencing Center for Infectious Disease"/>
            <person name="Wu L."/>
            <person name="Ma J."/>
        </authorList>
    </citation>
    <scope>NUCLEOTIDE SEQUENCE [LARGE SCALE GENOMIC DNA]</scope>
    <source>
        <strain evidence="3">JCM 3369</strain>
    </source>
</reference>
<comment type="caution">
    <text evidence="2">The sequence shown here is derived from an EMBL/GenBank/DDBJ whole genome shotgun (WGS) entry which is preliminary data.</text>
</comment>
<dbReference type="InterPro" id="IPR011990">
    <property type="entry name" value="TPR-like_helical_dom_sf"/>
</dbReference>